<dbReference type="InterPro" id="IPR027417">
    <property type="entry name" value="P-loop_NTPase"/>
</dbReference>
<dbReference type="GO" id="GO:0005694">
    <property type="term" value="C:chromosome"/>
    <property type="evidence" value="ECO:0007669"/>
    <property type="project" value="TreeGrafter"/>
</dbReference>
<dbReference type="EMBL" id="PYSW02000043">
    <property type="protein sequence ID" value="KAG2374766.1"/>
    <property type="molecule type" value="Genomic_DNA"/>
</dbReference>
<reference evidence="6 7" key="1">
    <citation type="journal article" date="2018" name="BMC Genomics">
        <title>The genome of Naegleria lovaniensis, the basis for a comparative approach to unravel pathogenicity factors of the human pathogenic amoeba N. fowleri.</title>
        <authorList>
            <person name="Liechti N."/>
            <person name="Schurch N."/>
            <person name="Bruggmann R."/>
            <person name="Wittwer M."/>
        </authorList>
    </citation>
    <scope>NUCLEOTIDE SEQUENCE [LARGE SCALE GENOMIC DNA]</scope>
    <source>
        <strain evidence="6 7">ATCC 30569</strain>
    </source>
</reference>
<dbReference type="PROSITE" id="PS00674">
    <property type="entry name" value="AAA"/>
    <property type="match status" value="1"/>
</dbReference>
<dbReference type="GeneID" id="68102964"/>
<dbReference type="GO" id="GO:0007131">
    <property type="term" value="P:reciprocal meiotic recombination"/>
    <property type="evidence" value="ECO:0007669"/>
    <property type="project" value="TreeGrafter"/>
</dbReference>
<dbReference type="AlphaFoldDB" id="A0AA88KGC2"/>
<dbReference type="CDD" id="cd19508">
    <property type="entry name" value="RecA-like_Pch2-like"/>
    <property type="match status" value="1"/>
</dbReference>
<evidence type="ECO:0000313" key="7">
    <source>
        <dbReference type="Proteomes" id="UP000816034"/>
    </source>
</evidence>
<sequence>MNSHLPPVHVEVCLKPQSTAKSKLIKEAVLELIINRRPIIQDGIIPIVVSESQRLSEKEEFLVKHVKQIKIADMEQHPMYNGPLLYNQDAQFSIHVFKSTDEEPIEETTDDNGTENEEISACKQWTLPNDSFDGLWESLIFDNHVKYNLLEYASTTMRFSDLGVDQNLISWNRVVLLYGPPGTGKTSLCKGLAQKLAIRMSHRYPSGGLLIEINAHSLFSKWFSESGKLVMKLFKKIFEIVEDEESFVCVLIDEVESLTAARKSALSGSEPSDSIRVVNALLTQLDHLKRYKNVLILTTSNITEAIDLAFVDRADIKQYIGPPSVQGRYSILRSCLMELMRVSVISPSIPIPKWNDKDAPENTYALKLKQLSECCEEGMSGRSLRKLPFLSHAFYLNHISNAVTLEQYLLAIETALKNKVLQLSGQDSRENYMSEMNPLEAQRQVNNLKYFEMKDIGSSKWMKQREVINMLNIQAHQNAALNQDEYVAQSIISSQKVEILIKELITVEIWKNKVAPLIKEELASAAKQSIKPYLIYYHEATLVNLLECVMYHKDAIIYCEESILIELVDYCQRKFNTLIHNKKLQERHDQKEILKLSDDEIWQDQMLEIEFNCCMYSLTIFRFITDNLKEISPSVVHRILEKHDSPIALAYIIEDSPFKRKEKSGFKKYNGNKWETVSFDEYLKVSQYEAQVWLALNNLLVDPETRNKYEYTTFRRETVVGLKKHLTDVLIDQIPVLVDLLRNVENLQIMNLPVVSKNIFLVEAVAEFSEAILNGTDFEKIAQDHLLTICNTEDDEARREEIMSMAKMFGNMLDLMGENADYEQLKL</sequence>
<evidence type="ECO:0000256" key="4">
    <source>
        <dbReference type="ARBA" id="ARBA00023254"/>
    </source>
</evidence>
<dbReference type="RefSeq" id="XP_044543940.1">
    <property type="nucleotide sequence ID" value="XM_044686063.1"/>
</dbReference>
<dbReference type="Pfam" id="PF23563">
    <property type="entry name" value="TRIP13_N"/>
    <property type="match status" value="1"/>
</dbReference>
<dbReference type="Pfam" id="PF00004">
    <property type="entry name" value="AAA"/>
    <property type="match status" value="1"/>
</dbReference>
<dbReference type="GO" id="GO:0005634">
    <property type="term" value="C:nucleus"/>
    <property type="evidence" value="ECO:0007669"/>
    <property type="project" value="TreeGrafter"/>
</dbReference>
<dbReference type="InterPro" id="IPR044539">
    <property type="entry name" value="Pch2-like"/>
</dbReference>
<comment type="caution">
    <text evidence="6">The sequence shown here is derived from an EMBL/GenBank/DDBJ whole genome shotgun (WGS) entry which is preliminary data.</text>
</comment>
<dbReference type="GO" id="GO:0016887">
    <property type="term" value="F:ATP hydrolysis activity"/>
    <property type="evidence" value="ECO:0007669"/>
    <property type="project" value="InterPro"/>
</dbReference>
<name>A0AA88KGC2_NAELO</name>
<evidence type="ECO:0000256" key="1">
    <source>
        <dbReference type="ARBA" id="ARBA00007271"/>
    </source>
</evidence>
<dbReference type="PANTHER" id="PTHR45991:SF1">
    <property type="entry name" value="PACHYTENE CHECKPOINT PROTEIN 2 HOMOLOG"/>
    <property type="match status" value="1"/>
</dbReference>
<dbReference type="FunFam" id="3.40.50.300:FF:000680">
    <property type="entry name" value="pachytene checkpoint protein 2 homolog"/>
    <property type="match status" value="1"/>
</dbReference>
<keyword evidence="2" id="KW-0547">Nucleotide-binding</keyword>
<evidence type="ECO:0000259" key="5">
    <source>
        <dbReference type="SMART" id="SM00382"/>
    </source>
</evidence>
<comment type="similarity">
    <text evidence="1">Belongs to the AAA ATPase family. PCH2 subfamily.</text>
</comment>
<dbReference type="Proteomes" id="UP000816034">
    <property type="component" value="Unassembled WGS sequence"/>
</dbReference>
<dbReference type="InterPro" id="IPR001270">
    <property type="entry name" value="ClpA/B"/>
</dbReference>
<gene>
    <name evidence="6" type="ORF">C9374_010510</name>
</gene>
<dbReference type="PRINTS" id="PR00300">
    <property type="entry name" value="CLPPROTEASEA"/>
</dbReference>
<feature type="domain" description="AAA+ ATPase" evidence="5">
    <location>
        <begin position="171"/>
        <end position="324"/>
    </location>
</feature>
<dbReference type="PANTHER" id="PTHR45991">
    <property type="entry name" value="PACHYTENE CHECKPOINT PROTEIN 2"/>
    <property type="match status" value="1"/>
</dbReference>
<keyword evidence="4" id="KW-0469">Meiosis</keyword>
<evidence type="ECO:0000256" key="2">
    <source>
        <dbReference type="ARBA" id="ARBA00022741"/>
    </source>
</evidence>
<dbReference type="GO" id="GO:0051598">
    <property type="term" value="P:meiotic recombination checkpoint signaling"/>
    <property type="evidence" value="ECO:0007669"/>
    <property type="project" value="TreeGrafter"/>
</dbReference>
<dbReference type="InterPro" id="IPR003593">
    <property type="entry name" value="AAA+_ATPase"/>
</dbReference>
<dbReference type="GO" id="GO:0005524">
    <property type="term" value="F:ATP binding"/>
    <property type="evidence" value="ECO:0007669"/>
    <property type="project" value="UniProtKB-KW"/>
</dbReference>
<dbReference type="InterPro" id="IPR003959">
    <property type="entry name" value="ATPase_AAA_core"/>
</dbReference>
<dbReference type="Gene3D" id="3.40.50.300">
    <property type="entry name" value="P-loop containing nucleotide triphosphate hydrolases"/>
    <property type="match status" value="1"/>
</dbReference>
<keyword evidence="7" id="KW-1185">Reference proteome</keyword>
<keyword evidence="3" id="KW-0067">ATP-binding</keyword>
<evidence type="ECO:0000313" key="6">
    <source>
        <dbReference type="EMBL" id="KAG2374766.1"/>
    </source>
</evidence>
<proteinExistence type="inferred from homology"/>
<organism evidence="6 7">
    <name type="scientific">Naegleria lovaniensis</name>
    <name type="common">Amoeba</name>
    <dbReference type="NCBI Taxonomy" id="51637"/>
    <lineage>
        <taxon>Eukaryota</taxon>
        <taxon>Discoba</taxon>
        <taxon>Heterolobosea</taxon>
        <taxon>Tetramitia</taxon>
        <taxon>Eutetramitia</taxon>
        <taxon>Vahlkampfiidae</taxon>
        <taxon>Naegleria</taxon>
    </lineage>
</organism>
<dbReference type="InterPro" id="IPR003960">
    <property type="entry name" value="ATPase_AAA_CS"/>
</dbReference>
<dbReference type="SMART" id="SM00382">
    <property type="entry name" value="AAA"/>
    <property type="match status" value="1"/>
</dbReference>
<accession>A0AA88KGC2</accession>
<dbReference type="SUPFAM" id="SSF52540">
    <property type="entry name" value="P-loop containing nucleoside triphosphate hydrolases"/>
    <property type="match status" value="1"/>
</dbReference>
<dbReference type="Pfam" id="PF23242">
    <property type="entry name" value="AAA_lid_TRIP13_C"/>
    <property type="match status" value="1"/>
</dbReference>
<evidence type="ECO:0000256" key="3">
    <source>
        <dbReference type="ARBA" id="ARBA00022840"/>
    </source>
</evidence>
<protein>
    <recommendedName>
        <fullName evidence="5">AAA+ ATPase domain-containing protein</fullName>
    </recommendedName>
</protein>
<dbReference type="InterPro" id="IPR058249">
    <property type="entry name" value="Pch2_C"/>
</dbReference>